<evidence type="ECO:0000256" key="4">
    <source>
        <dbReference type="PROSITE-ProRule" id="PRU00433"/>
    </source>
</evidence>
<evidence type="ECO:0000313" key="9">
    <source>
        <dbReference type="Proteomes" id="UP000092213"/>
    </source>
</evidence>
<dbReference type="Proteomes" id="UP000092213">
    <property type="component" value="Chromosome"/>
</dbReference>
<name>A0A193FNK5_9BORD</name>
<evidence type="ECO:0000313" key="7">
    <source>
        <dbReference type="EMBL" id="ANN74483.1"/>
    </source>
</evidence>
<dbReference type="KEGG" id="bbro:BAU06_02020"/>
<gene>
    <name evidence="6" type="ORF">BAU06_02020</name>
    <name evidence="7" type="ORF">BAU08_02015</name>
</gene>
<dbReference type="STRING" id="463025.BAU08_02015"/>
<dbReference type="InterPro" id="IPR009056">
    <property type="entry name" value="Cyt_c-like_dom"/>
</dbReference>
<evidence type="ECO:0000313" key="6">
    <source>
        <dbReference type="EMBL" id="ANN69337.1"/>
    </source>
</evidence>
<dbReference type="InterPro" id="IPR036909">
    <property type="entry name" value="Cyt_c-like_dom_sf"/>
</dbReference>
<protein>
    <submittedName>
        <fullName evidence="7">Cytochrome C</fullName>
    </submittedName>
</protein>
<evidence type="ECO:0000259" key="5">
    <source>
        <dbReference type="PROSITE" id="PS51007"/>
    </source>
</evidence>
<evidence type="ECO:0000256" key="3">
    <source>
        <dbReference type="ARBA" id="ARBA00023004"/>
    </source>
</evidence>
<dbReference type="Proteomes" id="UP000091897">
    <property type="component" value="Chromosome"/>
</dbReference>
<feature type="domain" description="Cytochrome c" evidence="5">
    <location>
        <begin position="33"/>
        <end position="124"/>
    </location>
</feature>
<evidence type="ECO:0000256" key="1">
    <source>
        <dbReference type="ARBA" id="ARBA00022617"/>
    </source>
</evidence>
<keyword evidence="2 4" id="KW-0479">Metal-binding</keyword>
<dbReference type="GO" id="GO:0009055">
    <property type="term" value="F:electron transfer activity"/>
    <property type="evidence" value="ECO:0007669"/>
    <property type="project" value="InterPro"/>
</dbReference>
<keyword evidence="1 4" id="KW-0349">Heme</keyword>
<proteinExistence type="predicted"/>
<reference evidence="8 9" key="1">
    <citation type="submission" date="2016-06" db="EMBL/GenBank/DDBJ databases">
        <title>Complete genome sequences of Bordetella bronchialis and Bordetella flabilis.</title>
        <authorList>
            <person name="LiPuma J.J."/>
            <person name="Spilker T."/>
        </authorList>
    </citation>
    <scope>NUCLEOTIDE SEQUENCE [LARGE SCALE GENOMIC DNA]</scope>
    <source>
        <strain evidence="7 9">AU17976</strain>
        <strain evidence="6 8">AU3182</strain>
    </source>
</reference>
<dbReference type="AlphaFoldDB" id="A0A193FNK5"/>
<dbReference type="GO" id="GO:0020037">
    <property type="term" value="F:heme binding"/>
    <property type="evidence" value="ECO:0007669"/>
    <property type="project" value="InterPro"/>
</dbReference>
<keyword evidence="3 4" id="KW-0408">Iron</keyword>
<accession>A0A193FNK5</accession>
<dbReference type="Pfam" id="PF00034">
    <property type="entry name" value="Cytochrom_C"/>
    <property type="match status" value="1"/>
</dbReference>
<dbReference type="SUPFAM" id="SSF46626">
    <property type="entry name" value="Cytochrome c"/>
    <property type="match status" value="1"/>
</dbReference>
<sequence>MVVGIAATAVLAGCGSEPAPLWPGSGAASLAQASPARGAGLIAAHGCVSCHAIPGVRGPWSAVGPPLDGMARRSYVGGVLPNTPENLVRWLRDPPAIDPRTAMPDVGLTQSEAADIAAYLLTLR</sequence>
<evidence type="ECO:0000256" key="2">
    <source>
        <dbReference type="ARBA" id="ARBA00022723"/>
    </source>
</evidence>
<dbReference type="EMBL" id="CP016170">
    <property type="protein sequence ID" value="ANN69337.1"/>
    <property type="molecule type" value="Genomic_DNA"/>
</dbReference>
<dbReference type="GO" id="GO:0046872">
    <property type="term" value="F:metal ion binding"/>
    <property type="evidence" value="ECO:0007669"/>
    <property type="project" value="UniProtKB-KW"/>
</dbReference>
<keyword evidence="8" id="KW-1185">Reference proteome</keyword>
<organism evidence="7 9">
    <name type="scientific">Bordetella bronchialis</name>
    <dbReference type="NCBI Taxonomy" id="463025"/>
    <lineage>
        <taxon>Bacteria</taxon>
        <taxon>Pseudomonadati</taxon>
        <taxon>Pseudomonadota</taxon>
        <taxon>Betaproteobacteria</taxon>
        <taxon>Burkholderiales</taxon>
        <taxon>Alcaligenaceae</taxon>
        <taxon>Bordetella</taxon>
    </lineage>
</organism>
<evidence type="ECO:0000313" key="8">
    <source>
        <dbReference type="Proteomes" id="UP000091897"/>
    </source>
</evidence>
<dbReference type="Gene3D" id="1.10.760.10">
    <property type="entry name" value="Cytochrome c-like domain"/>
    <property type="match status" value="1"/>
</dbReference>
<dbReference type="PROSITE" id="PS51007">
    <property type="entry name" value="CYTC"/>
    <property type="match status" value="1"/>
</dbReference>
<dbReference type="EMBL" id="CP016171">
    <property type="protein sequence ID" value="ANN74483.1"/>
    <property type="molecule type" value="Genomic_DNA"/>
</dbReference>